<dbReference type="OrthoDB" id="9806864at2"/>
<keyword evidence="2" id="KW-0963">Cytoplasm</keyword>
<dbReference type="AlphaFoldDB" id="A0A4U6QF31"/>
<protein>
    <submittedName>
        <fullName evidence="7">MarR family transcriptional regulator</fullName>
    </submittedName>
</protein>
<evidence type="ECO:0000313" key="7">
    <source>
        <dbReference type="EMBL" id="TKV58589.1"/>
    </source>
</evidence>
<keyword evidence="5" id="KW-0804">Transcription</keyword>
<dbReference type="PANTHER" id="PTHR33164">
    <property type="entry name" value="TRANSCRIPTIONAL REGULATOR, MARR FAMILY"/>
    <property type="match status" value="1"/>
</dbReference>
<sequence length="168" mass="18005">MSSQTPGPQAPLAGSQPLTAGLDEMVCFALYSASRALTAKYRELLAPLGLTYPQYLVMIVLWQHGDISVRDLGRRLQLDSGTLSPLLKRLESTGLVNRRRRVDDERSVLVELTPAGSALRQRAADIPSSICASTGLTLGDLEALRTQVDVLADAVRTSTAESGRAAVT</sequence>
<dbReference type="Pfam" id="PF01047">
    <property type="entry name" value="MarR"/>
    <property type="match status" value="1"/>
</dbReference>
<comment type="caution">
    <text evidence="7">The sequence shown here is derived from an EMBL/GenBank/DDBJ whole genome shotgun (WGS) entry which is preliminary data.</text>
</comment>
<dbReference type="GO" id="GO:0005737">
    <property type="term" value="C:cytoplasm"/>
    <property type="evidence" value="ECO:0007669"/>
    <property type="project" value="UniProtKB-SubCell"/>
</dbReference>
<feature type="domain" description="HTH marR-type" evidence="6">
    <location>
        <begin position="23"/>
        <end position="153"/>
    </location>
</feature>
<accession>A0A4U6QF31</accession>
<dbReference type="InterPro" id="IPR036388">
    <property type="entry name" value="WH-like_DNA-bd_sf"/>
</dbReference>
<dbReference type="EMBL" id="SZZH01000003">
    <property type="protein sequence ID" value="TKV58589.1"/>
    <property type="molecule type" value="Genomic_DNA"/>
</dbReference>
<dbReference type="RefSeq" id="WP_137450251.1">
    <property type="nucleotide sequence ID" value="NZ_SZZH01000003.1"/>
</dbReference>
<dbReference type="Gene3D" id="1.10.10.10">
    <property type="entry name" value="Winged helix-like DNA-binding domain superfamily/Winged helix DNA-binding domain"/>
    <property type="match status" value="1"/>
</dbReference>
<evidence type="ECO:0000256" key="5">
    <source>
        <dbReference type="ARBA" id="ARBA00023163"/>
    </source>
</evidence>
<dbReference type="InterPro" id="IPR036390">
    <property type="entry name" value="WH_DNA-bd_sf"/>
</dbReference>
<comment type="subcellular location">
    <subcellularLocation>
        <location evidence="1">Cytoplasm</location>
    </subcellularLocation>
</comment>
<organism evidence="7 8">
    <name type="scientific">Nakamurella flava</name>
    <dbReference type="NCBI Taxonomy" id="2576308"/>
    <lineage>
        <taxon>Bacteria</taxon>
        <taxon>Bacillati</taxon>
        <taxon>Actinomycetota</taxon>
        <taxon>Actinomycetes</taxon>
        <taxon>Nakamurellales</taxon>
        <taxon>Nakamurellaceae</taxon>
        <taxon>Nakamurella</taxon>
    </lineage>
</organism>
<dbReference type="SMART" id="SM00347">
    <property type="entry name" value="HTH_MARR"/>
    <property type="match status" value="1"/>
</dbReference>
<evidence type="ECO:0000256" key="4">
    <source>
        <dbReference type="ARBA" id="ARBA00023125"/>
    </source>
</evidence>
<dbReference type="PANTHER" id="PTHR33164:SF5">
    <property type="entry name" value="ORGANIC HYDROPEROXIDE RESISTANCE TRANSCRIPTIONAL REGULATOR"/>
    <property type="match status" value="1"/>
</dbReference>
<dbReference type="FunFam" id="1.10.10.10:FF:000163">
    <property type="entry name" value="MarR family transcriptional regulator"/>
    <property type="match status" value="1"/>
</dbReference>
<dbReference type="GO" id="GO:0003677">
    <property type="term" value="F:DNA binding"/>
    <property type="evidence" value="ECO:0007669"/>
    <property type="project" value="UniProtKB-KW"/>
</dbReference>
<keyword evidence="4" id="KW-0238">DNA-binding</keyword>
<dbReference type="InterPro" id="IPR011991">
    <property type="entry name" value="ArsR-like_HTH"/>
</dbReference>
<dbReference type="PROSITE" id="PS50995">
    <property type="entry name" value="HTH_MARR_2"/>
    <property type="match status" value="1"/>
</dbReference>
<dbReference type="PRINTS" id="PR00598">
    <property type="entry name" value="HTHMARR"/>
</dbReference>
<dbReference type="InterPro" id="IPR000835">
    <property type="entry name" value="HTH_MarR-typ"/>
</dbReference>
<dbReference type="Proteomes" id="UP000306985">
    <property type="component" value="Unassembled WGS sequence"/>
</dbReference>
<evidence type="ECO:0000256" key="2">
    <source>
        <dbReference type="ARBA" id="ARBA00022490"/>
    </source>
</evidence>
<keyword evidence="8" id="KW-1185">Reference proteome</keyword>
<evidence type="ECO:0000256" key="3">
    <source>
        <dbReference type="ARBA" id="ARBA00023015"/>
    </source>
</evidence>
<dbReference type="InterPro" id="IPR039422">
    <property type="entry name" value="MarR/SlyA-like"/>
</dbReference>
<proteinExistence type="predicted"/>
<keyword evidence="3" id="KW-0805">Transcription regulation</keyword>
<dbReference type="GO" id="GO:0003700">
    <property type="term" value="F:DNA-binding transcription factor activity"/>
    <property type="evidence" value="ECO:0007669"/>
    <property type="project" value="InterPro"/>
</dbReference>
<dbReference type="CDD" id="cd00090">
    <property type="entry name" value="HTH_ARSR"/>
    <property type="match status" value="1"/>
</dbReference>
<name>A0A4U6QF31_9ACTN</name>
<evidence type="ECO:0000259" key="6">
    <source>
        <dbReference type="PROSITE" id="PS50995"/>
    </source>
</evidence>
<evidence type="ECO:0000256" key="1">
    <source>
        <dbReference type="ARBA" id="ARBA00004496"/>
    </source>
</evidence>
<dbReference type="SUPFAM" id="SSF46785">
    <property type="entry name" value="Winged helix' DNA-binding domain"/>
    <property type="match status" value="1"/>
</dbReference>
<evidence type="ECO:0000313" key="8">
    <source>
        <dbReference type="Proteomes" id="UP000306985"/>
    </source>
</evidence>
<dbReference type="GO" id="GO:0006950">
    <property type="term" value="P:response to stress"/>
    <property type="evidence" value="ECO:0007669"/>
    <property type="project" value="TreeGrafter"/>
</dbReference>
<gene>
    <name evidence="7" type="ORF">FDO65_13705</name>
</gene>
<reference evidence="7 8" key="1">
    <citation type="submission" date="2019-05" db="EMBL/GenBank/DDBJ databases">
        <title>Nakamurella sp. N5BH11, whole genome shotgun sequence.</title>
        <authorList>
            <person name="Tuo L."/>
        </authorList>
    </citation>
    <scope>NUCLEOTIDE SEQUENCE [LARGE SCALE GENOMIC DNA]</scope>
    <source>
        <strain evidence="7 8">N5BH11</strain>
    </source>
</reference>